<dbReference type="InterPro" id="IPR029063">
    <property type="entry name" value="SAM-dependent_MTases_sf"/>
</dbReference>
<keyword evidence="3" id="KW-0949">S-adenosyl-L-methionine</keyword>
<protein>
    <submittedName>
        <fullName evidence="4">Methyltransferase domain-containing protein</fullName>
    </submittedName>
</protein>
<accession>A0A1I6M5F9</accession>
<organism evidence="4 5">
    <name type="scientific">Yoonia litorea</name>
    <dbReference type="NCBI Taxonomy" id="1123755"/>
    <lineage>
        <taxon>Bacteria</taxon>
        <taxon>Pseudomonadati</taxon>
        <taxon>Pseudomonadota</taxon>
        <taxon>Alphaproteobacteria</taxon>
        <taxon>Rhodobacterales</taxon>
        <taxon>Paracoccaceae</taxon>
        <taxon>Yoonia</taxon>
    </lineage>
</organism>
<dbReference type="PANTHER" id="PTHR43464:SF19">
    <property type="entry name" value="UBIQUINONE BIOSYNTHESIS O-METHYLTRANSFERASE, MITOCHONDRIAL"/>
    <property type="match status" value="1"/>
</dbReference>
<evidence type="ECO:0000256" key="3">
    <source>
        <dbReference type="ARBA" id="ARBA00022691"/>
    </source>
</evidence>
<dbReference type="EMBL" id="FOZM01000001">
    <property type="protein sequence ID" value="SFS10858.1"/>
    <property type="molecule type" value="Genomic_DNA"/>
</dbReference>
<dbReference type="CDD" id="cd02440">
    <property type="entry name" value="AdoMet_MTases"/>
    <property type="match status" value="1"/>
</dbReference>
<dbReference type="GO" id="GO:0032259">
    <property type="term" value="P:methylation"/>
    <property type="evidence" value="ECO:0007669"/>
    <property type="project" value="UniProtKB-KW"/>
</dbReference>
<dbReference type="Pfam" id="PF13489">
    <property type="entry name" value="Methyltransf_23"/>
    <property type="match status" value="1"/>
</dbReference>
<dbReference type="Gene3D" id="3.40.50.150">
    <property type="entry name" value="Vaccinia Virus protein VP39"/>
    <property type="match status" value="1"/>
</dbReference>
<keyword evidence="1 4" id="KW-0489">Methyltransferase</keyword>
<dbReference type="RefSeq" id="WP_090205309.1">
    <property type="nucleotide sequence ID" value="NZ_FOZM01000001.1"/>
</dbReference>
<proteinExistence type="predicted"/>
<dbReference type="GO" id="GO:0008168">
    <property type="term" value="F:methyltransferase activity"/>
    <property type="evidence" value="ECO:0007669"/>
    <property type="project" value="UniProtKB-KW"/>
</dbReference>
<dbReference type="PANTHER" id="PTHR43464">
    <property type="entry name" value="METHYLTRANSFERASE"/>
    <property type="match status" value="1"/>
</dbReference>
<name>A0A1I6M5F9_9RHOB</name>
<evidence type="ECO:0000256" key="1">
    <source>
        <dbReference type="ARBA" id="ARBA00022603"/>
    </source>
</evidence>
<evidence type="ECO:0000256" key="2">
    <source>
        <dbReference type="ARBA" id="ARBA00022679"/>
    </source>
</evidence>
<dbReference type="Proteomes" id="UP000198926">
    <property type="component" value="Unassembled WGS sequence"/>
</dbReference>
<keyword evidence="2 4" id="KW-0808">Transferase</keyword>
<dbReference type="SUPFAM" id="SSF53335">
    <property type="entry name" value="S-adenosyl-L-methionine-dependent methyltransferases"/>
    <property type="match status" value="1"/>
</dbReference>
<evidence type="ECO:0000313" key="5">
    <source>
        <dbReference type="Proteomes" id="UP000198926"/>
    </source>
</evidence>
<keyword evidence="5" id="KW-1185">Reference proteome</keyword>
<dbReference type="AlphaFoldDB" id="A0A1I6M5F9"/>
<sequence length="204" mass="21721">MSDKKVLRPELWTPRPVAETIAVYADWADTYEAEVTARGYRTPERLAHALSGFASADTAILDFGCGTGIGGAALRAAGFTCIDGTDITEEMLMKAADRGIYRNTWVSSSDDMGFEAGTYDVIVAVGVVSLGAAPPETLHPLLAKLPVQGLLALSFNDPTLADARYQDALEAACTSLSATTVFREHGPHLEDVGMGSDVIILQRQ</sequence>
<dbReference type="OrthoDB" id="9807911at2"/>
<gene>
    <name evidence="4" type="ORF">SAMN05444714_1249</name>
</gene>
<dbReference type="STRING" id="1123755.SAMN05444714_1249"/>
<evidence type="ECO:0000313" key="4">
    <source>
        <dbReference type="EMBL" id="SFS10858.1"/>
    </source>
</evidence>
<reference evidence="4 5" key="1">
    <citation type="submission" date="2016-10" db="EMBL/GenBank/DDBJ databases">
        <authorList>
            <person name="de Groot N.N."/>
        </authorList>
    </citation>
    <scope>NUCLEOTIDE SEQUENCE [LARGE SCALE GENOMIC DNA]</scope>
    <source>
        <strain evidence="4 5">DSM 29433</strain>
    </source>
</reference>